<name>A0A159BD96_9CAUD</name>
<reference evidence="1 2" key="1">
    <citation type="journal article" date="2016" name="PLoS ONE">
        <title>The Tail Associated Protein of Acinetobacter baumannii Phage PhiAB6 Is the Host Specificity Determinant Possessing Exopolysaccharide Depolymerase Activity.</title>
        <authorList>
            <person name="Lai M.J."/>
            <person name="Chang K.C."/>
            <person name="Huang S.W."/>
            <person name="Luo C.H."/>
            <person name="Chiou P.Y."/>
            <person name="Wu C.C."/>
            <person name="Lin N.T."/>
        </authorList>
    </citation>
    <scope>NUCLEOTIDE SEQUENCE [LARGE SCALE GENOMIC DNA]</scope>
</reference>
<protein>
    <submittedName>
        <fullName evidence="1">Uncharacterized protein</fullName>
    </submittedName>
</protein>
<dbReference type="Proteomes" id="UP000204506">
    <property type="component" value="Segment"/>
</dbReference>
<dbReference type="EMBL" id="KT339321">
    <property type="protein sequence ID" value="ALA12239.1"/>
    <property type="molecule type" value="Genomic_DNA"/>
</dbReference>
<gene>
    <name evidence="1" type="ORF">phiAB6_gp15</name>
</gene>
<accession>A0A159BD96</accession>
<organism evidence="1 2">
    <name type="scientific">Acinetobacter phage phiAB6</name>
    <dbReference type="NCBI Taxonomy" id="1698439"/>
    <lineage>
        <taxon>Viruses</taxon>
        <taxon>Duplodnaviria</taxon>
        <taxon>Heunggongvirae</taxon>
        <taxon>Uroviricota</taxon>
        <taxon>Caudoviricetes</taxon>
        <taxon>Autographivirales</taxon>
        <taxon>Autoscriptoviridae</taxon>
        <taxon>Beijerinckvirinae</taxon>
        <taxon>Friunavirus</taxon>
        <taxon>Friunavirus AB6</taxon>
    </lineage>
</organism>
<dbReference type="GeneID" id="29059026"/>
<dbReference type="RefSeq" id="YP_009288646.1">
    <property type="nucleotide sequence ID" value="NC_031086.1"/>
</dbReference>
<proteinExistence type="predicted"/>
<dbReference type="OrthoDB" id="20110at10239"/>
<evidence type="ECO:0000313" key="2">
    <source>
        <dbReference type="Proteomes" id="UP000204506"/>
    </source>
</evidence>
<keyword evidence="2" id="KW-1185">Reference proteome</keyword>
<evidence type="ECO:0000313" key="1">
    <source>
        <dbReference type="EMBL" id="ALA12239.1"/>
    </source>
</evidence>
<dbReference type="KEGG" id="vg:29059026"/>
<sequence length="78" mass="8875">MAIICVIPKTHAECNQLVSLLHSKNIQEIPTAKVRTVKPNMSVCVWSTIQEYEFGRNDGFEEWCCTHLTVNQLASKLK</sequence>